<accession>A0AAN9KM07</accession>
<organism evidence="1 2">
    <name type="scientific">Clitoria ternatea</name>
    <name type="common">Butterfly pea</name>
    <dbReference type="NCBI Taxonomy" id="43366"/>
    <lineage>
        <taxon>Eukaryota</taxon>
        <taxon>Viridiplantae</taxon>
        <taxon>Streptophyta</taxon>
        <taxon>Embryophyta</taxon>
        <taxon>Tracheophyta</taxon>
        <taxon>Spermatophyta</taxon>
        <taxon>Magnoliopsida</taxon>
        <taxon>eudicotyledons</taxon>
        <taxon>Gunneridae</taxon>
        <taxon>Pentapetalae</taxon>
        <taxon>rosids</taxon>
        <taxon>fabids</taxon>
        <taxon>Fabales</taxon>
        <taxon>Fabaceae</taxon>
        <taxon>Papilionoideae</taxon>
        <taxon>50 kb inversion clade</taxon>
        <taxon>NPAAA clade</taxon>
        <taxon>indigoferoid/millettioid clade</taxon>
        <taxon>Phaseoleae</taxon>
        <taxon>Clitoria</taxon>
    </lineage>
</organism>
<reference evidence="1 2" key="1">
    <citation type="submission" date="2024-01" db="EMBL/GenBank/DDBJ databases">
        <title>The genomes of 5 underutilized Papilionoideae crops provide insights into root nodulation and disease resistance.</title>
        <authorList>
            <person name="Yuan L."/>
        </authorList>
    </citation>
    <scope>NUCLEOTIDE SEQUENCE [LARGE SCALE GENOMIC DNA]</scope>
    <source>
        <strain evidence="1">LY-2023</strain>
        <tissue evidence="1">Leaf</tissue>
    </source>
</reference>
<dbReference type="EMBL" id="JAYKXN010000001">
    <property type="protein sequence ID" value="KAK7318622.1"/>
    <property type="molecule type" value="Genomic_DNA"/>
</dbReference>
<evidence type="ECO:0000313" key="2">
    <source>
        <dbReference type="Proteomes" id="UP001359559"/>
    </source>
</evidence>
<name>A0AAN9KM07_CLITE</name>
<keyword evidence="2" id="KW-1185">Reference proteome</keyword>
<dbReference type="AlphaFoldDB" id="A0AAN9KM07"/>
<protein>
    <submittedName>
        <fullName evidence="1">Uncharacterized protein</fullName>
    </submittedName>
</protein>
<comment type="caution">
    <text evidence="1">The sequence shown here is derived from an EMBL/GenBank/DDBJ whole genome shotgun (WGS) entry which is preliminary data.</text>
</comment>
<evidence type="ECO:0000313" key="1">
    <source>
        <dbReference type="EMBL" id="KAK7318622.1"/>
    </source>
</evidence>
<sequence length="69" mass="8078">MFPQCYNLFLDVLSHFLCCSIYILQELAFCHHQKRKGKDLDLQQMQLSLSNQPNSSSLCLVAMEVWEIK</sequence>
<gene>
    <name evidence="1" type="ORF">RJT34_03325</name>
</gene>
<dbReference type="Proteomes" id="UP001359559">
    <property type="component" value="Unassembled WGS sequence"/>
</dbReference>
<proteinExistence type="predicted"/>